<keyword evidence="1" id="KW-1133">Transmembrane helix</keyword>
<name>A0A9N6ZGD2_9VIRU</name>
<proteinExistence type="predicted"/>
<feature type="transmembrane region" description="Helical" evidence="1">
    <location>
        <begin position="12"/>
        <end position="35"/>
    </location>
</feature>
<evidence type="ECO:0000313" key="2">
    <source>
        <dbReference type="EMBL" id="CAI3971276.1"/>
    </source>
</evidence>
<organism evidence="2">
    <name type="scientific">Ochrobactrum phage ORM_20</name>
    <dbReference type="NCBI Taxonomy" id="2985243"/>
    <lineage>
        <taxon>Viruses</taxon>
    </lineage>
</organism>
<gene>
    <name evidence="2" type="ORF">ORM20_00227</name>
</gene>
<reference evidence="2" key="1">
    <citation type="submission" date="2022-10" db="EMBL/GenBank/DDBJ databases">
        <authorList>
            <person name="Meaden S."/>
        </authorList>
    </citation>
    <scope>NUCLEOTIDE SEQUENCE</scope>
</reference>
<evidence type="ECO:0000256" key="1">
    <source>
        <dbReference type="SAM" id="Phobius"/>
    </source>
</evidence>
<sequence length="168" mass="18988">MLTYYDYYRALMFGLGNAVASGIILISLAVLITSISRKIRARSRKKFFDNGPIAKLAEAAEGEAIDKRIADLEKQIEKRDATAKKINSLKQRIFEDQVIQTDVVDITVNAGYEDEFGEMVDRISDEYTQRQARSFLSCALNLMAHSYGSLEEVRKVATEMIETELDGY</sequence>
<dbReference type="EMBL" id="OX359470">
    <property type="protein sequence ID" value="CAI3971276.1"/>
    <property type="molecule type" value="Genomic_DNA"/>
</dbReference>
<accession>A0A9N6ZGD2</accession>
<keyword evidence="1" id="KW-0472">Membrane</keyword>
<protein>
    <submittedName>
        <fullName evidence="2">Uncharacterized protein</fullName>
    </submittedName>
</protein>
<keyword evidence="1" id="KW-0812">Transmembrane</keyword>